<keyword evidence="2" id="KW-0067">ATP-binding</keyword>
<accession>A0A084W1S5</accession>
<dbReference type="EMBL" id="ATLV01019423">
    <property type="status" value="NOT_ANNOTATED_CDS"/>
    <property type="molecule type" value="Genomic_DNA"/>
</dbReference>
<evidence type="ECO:0000313" key="2">
    <source>
        <dbReference type="EMBL" id="KFB44169.1"/>
    </source>
</evidence>
<keyword evidence="4" id="KW-1185">Reference proteome</keyword>
<protein>
    <submittedName>
        <fullName evidence="2 3">Putative ATP-dependent RNA helicase DHX57-like protein</fullName>
    </submittedName>
</protein>
<keyword evidence="2" id="KW-0378">Hydrolase</keyword>
<evidence type="ECO:0000256" key="1">
    <source>
        <dbReference type="SAM" id="MobiDB-lite"/>
    </source>
</evidence>
<feature type="region of interest" description="Disordered" evidence="1">
    <location>
        <begin position="59"/>
        <end position="86"/>
    </location>
</feature>
<dbReference type="GO" id="GO:0004386">
    <property type="term" value="F:helicase activity"/>
    <property type="evidence" value="ECO:0007669"/>
    <property type="project" value="UniProtKB-KW"/>
</dbReference>
<organism evidence="2">
    <name type="scientific">Anopheles sinensis</name>
    <name type="common">Mosquito</name>
    <dbReference type="NCBI Taxonomy" id="74873"/>
    <lineage>
        <taxon>Eukaryota</taxon>
        <taxon>Metazoa</taxon>
        <taxon>Ecdysozoa</taxon>
        <taxon>Arthropoda</taxon>
        <taxon>Hexapoda</taxon>
        <taxon>Insecta</taxon>
        <taxon>Pterygota</taxon>
        <taxon>Neoptera</taxon>
        <taxon>Endopterygota</taxon>
        <taxon>Diptera</taxon>
        <taxon>Nematocera</taxon>
        <taxon>Culicoidea</taxon>
        <taxon>Culicidae</taxon>
        <taxon>Anophelinae</taxon>
        <taxon>Anopheles</taxon>
    </lineage>
</organism>
<evidence type="ECO:0000313" key="3">
    <source>
        <dbReference type="EnsemblMetazoa" id="ASIC012009-PA"/>
    </source>
</evidence>
<gene>
    <name evidence="2" type="ORF">ZHAS_00012009</name>
</gene>
<keyword evidence="2" id="KW-0547">Nucleotide-binding</keyword>
<reference evidence="3" key="2">
    <citation type="submission" date="2020-05" db="UniProtKB">
        <authorList>
            <consortium name="EnsemblMetazoa"/>
        </authorList>
    </citation>
    <scope>IDENTIFICATION</scope>
</reference>
<feature type="compositionally biased region" description="Polar residues" evidence="1">
    <location>
        <begin position="73"/>
        <end position="86"/>
    </location>
</feature>
<reference evidence="2 4" key="1">
    <citation type="journal article" date="2014" name="BMC Genomics">
        <title>Genome sequence of Anopheles sinensis provides insight into genetics basis of mosquito competence for malaria parasites.</title>
        <authorList>
            <person name="Zhou D."/>
            <person name="Zhang D."/>
            <person name="Ding G."/>
            <person name="Shi L."/>
            <person name="Hou Q."/>
            <person name="Ye Y."/>
            <person name="Xu Y."/>
            <person name="Zhou H."/>
            <person name="Xiong C."/>
            <person name="Li S."/>
            <person name="Yu J."/>
            <person name="Hong S."/>
            <person name="Yu X."/>
            <person name="Zou P."/>
            <person name="Chen C."/>
            <person name="Chang X."/>
            <person name="Wang W."/>
            <person name="Lv Y."/>
            <person name="Sun Y."/>
            <person name="Ma L."/>
            <person name="Shen B."/>
            <person name="Zhu C."/>
        </authorList>
    </citation>
    <scope>NUCLEOTIDE SEQUENCE [LARGE SCALE GENOMIC DNA]</scope>
</reference>
<evidence type="ECO:0000313" key="4">
    <source>
        <dbReference type="Proteomes" id="UP000030765"/>
    </source>
</evidence>
<dbReference type="AlphaFoldDB" id="A0A084W1S5"/>
<name>A0A084W1S5_ANOSI</name>
<dbReference type="Proteomes" id="UP000030765">
    <property type="component" value="Unassembled WGS sequence"/>
</dbReference>
<sequence>MALEVAGNRLLARASGCPSLPRAELEENGVIWRSLPSKKTISRRAPSTLPSVCAFLPPSHQHHHHQDLMAKAATNSSTKQREQVSVNRGKVSLMCDRRSAYNLTEAVSRFIFL</sequence>
<dbReference type="EnsemblMetazoa" id="ASIC012009-RA">
    <property type="protein sequence ID" value="ASIC012009-PA"/>
    <property type="gene ID" value="ASIC012009"/>
</dbReference>
<keyword evidence="2" id="KW-0347">Helicase</keyword>
<proteinExistence type="predicted"/>
<dbReference type="VEuPathDB" id="VectorBase:ASIC012009"/>
<dbReference type="EMBL" id="KE525269">
    <property type="protein sequence ID" value="KFB44169.1"/>
    <property type="molecule type" value="Genomic_DNA"/>
</dbReference>